<keyword evidence="6" id="KW-1185">Reference proteome</keyword>
<dbReference type="Proteomes" id="UP001595823">
    <property type="component" value="Unassembled WGS sequence"/>
</dbReference>
<feature type="region of interest" description="Disordered" evidence="1">
    <location>
        <begin position="29"/>
        <end position="64"/>
    </location>
</feature>
<keyword evidence="2" id="KW-0812">Transmembrane</keyword>
<reference evidence="6" key="1">
    <citation type="journal article" date="2019" name="Int. J. Syst. Evol. Microbiol.">
        <title>The Global Catalogue of Microorganisms (GCM) 10K type strain sequencing project: providing services to taxonomists for standard genome sequencing and annotation.</title>
        <authorList>
            <consortium name="The Broad Institute Genomics Platform"/>
            <consortium name="The Broad Institute Genome Sequencing Center for Infectious Disease"/>
            <person name="Wu L."/>
            <person name="Ma J."/>
        </authorList>
    </citation>
    <scope>NUCLEOTIDE SEQUENCE [LARGE SCALE GENOMIC DNA]</scope>
    <source>
        <strain evidence="6">IBRC-M 10908</strain>
    </source>
</reference>
<keyword evidence="2" id="KW-1133">Transmembrane helix</keyword>
<feature type="domain" description="Protein-glutamine gamma-glutamyltransferase-like C-terminal" evidence="4">
    <location>
        <begin position="154"/>
        <end position="223"/>
    </location>
</feature>
<dbReference type="InterPro" id="IPR025403">
    <property type="entry name" value="TgpA-like_C"/>
</dbReference>
<protein>
    <submittedName>
        <fullName evidence="5">DUF4129 domain-containing protein</fullName>
    </submittedName>
</protein>
<keyword evidence="3" id="KW-0732">Signal</keyword>
<evidence type="ECO:0000313" key="5">
    <source>
        <dbReference type="EMBL" id="MFC4336495.1"/>
    </source>
</evidence>
<feature type="chain" id="PRO_5046320543" evidence="3">
    <location>
        <begin position="24"/>
        <end position="236"/>
    </location>
</feature>
<name>A0ABV8U083_9ACTN</name>
<comment type="caution">
    <text evidence="5">The sequence shown here is derived from an EMBL/GenBank/DDBJ whole genome shotgun (WGS) entry which is preliminary data.</text>
</comment>
<feature type="signal peptide" evidence="3">
    <location>
        <begin position="1"/>
        <end position="23"/>
    </location>
</feature>
<accession>A0ABV8U083</accession>
<evidence type="ECO:0000256" key="3">
    <source>
        <dbReference type="SAM" id="SignalP"/>
    </source>
</evidence>
<evidence type="ECO:0000256" key="1">
    <source>
        <dbReference type="SAM" id="MobiDB-lite"/>
    </source>
</evidence>
<evidence type="ECO:0000259" key="4">
    <source>
        <dbReference type="Pfam" id="PF13559"/>
    </source>
</evidence>
<organism evidence="5 6">
    <name type="scientific">Salininema proteolyticum</name>
    <dbReference type="NCBI Taxonomy" id="1607685"/>
    <lineage>
        <taxon>Bacteria</taxon>
        <taxon>Bacillati</taxon>
        <taxon>Actinomycetota</taxon>
        <taxon>Actinomycetes</taxon>
        <taxon>Glycomycetales</taxon>
        <taxon>Glycomycetaceae</taxon>
        <taxon>Salininema</taxon>
    </lineage>
</organism>
<sequence length="236" mass="24653">MRLKRWPLLAALLLTLVAALVFAGGPGIEFQPAEPPDPPSQTPDRPSADGTYSPPPTDTGEPSEPWTFGLLGAIVAALGWTILIAAAAAILGLIAYLVRAWLSDQDAPGRALGDGSAAITRSEASADEAVGAGIEAGLEAVVAETDARRAVIACWQRLEAHGAATGIERGASDTPTDYGVRLLSATAAPETAISGLRDLYLEARFSDHPMDDEARDRARAHLEALRSGIERKADTP</sequence>
<gene>
    <name evidence="5" type="ORF">ACFPET_14930</name>
</gene>
<dbReference type="Pfam" id="PF13559">
    <property type="entry name" value="DUF4129"/>
    <property type="match status" value="1"/>
</dbReference>
<evidence type="ECO:0000313" key="6">
    <source>
        <dbReference type="Proteomes" id="UP001595823"/>
    </source>
</evidence>
<evidence type="ECO:0000256" key="2">
    <source>
        <dbReference type="SAM" id="Phobius"/>
    </source>
</evidence>
<dbReference type="RefSeq" id="WP_380622494.1">
    <property type="nucleotide sequence ID" value="NZ_JBHSDK010000021.1"/>
</dbReference>
<dbReference type="EMBL" id="JBHSDK010000021">
    <property type="protein sequence ID" value="MFC4336495.1"/>
    <property type="molecule type" value="Genomic_DNA"/>
</dbReference>
<feature type="transmembrane region" description="Helical" evidence="2">
    <location>
        <begin position="70"/>
        <end position="98"/>
    </location>
</feature>
<keyword evidence="2" id="KW-0472">Membrane</keyword>
<proteinExistence type="predicted"/>